<dbReference type="Gene3D" id="2.60.120.260">
    <property type="entry name" value="Galactose-binding domain-like"/>
    <property type="match status" value="2"/>
</dbReference>
<evidence type="ECO:0000256" key="2">
    <source>
        <dbReference type="SAM" id="Phobius"/>
    </source>
</evidence>
<evidence type="ECO:0000313" key="3">
    <source>
        <dbReference type="EMBL" id="KIM48595.1"/>
    </source>
</evidence>
<evidence type="ECO:0000313" key="4">
    <source>
        <dbReference type="Proteomes" id="UP000053424"/>
    </source>
</evidence>
<evidence type="ECO:0008006" key="5">
    <source>
        <dbReference type="Google" id="ProtNLM"/>
    </source>
</evidence>
<keyword evidence="2" id="KW-1133">Transmembrane helix</keyword>
<feature type="compositionally biased region" description="Low complexity" evidence="1">
    <location>
        <begin position="355"/>
        <end position="374"/>
    </location>
</feature>
<keyword evidence="4" id="KW-1185">Reference proteome</keyword>
<accession>A0A0C3CIV2</accession>
<keyword evidence="2" id="KW-0812">Transmembrane</keyword>
<dbReference type="STRING" id="686832.A0A0C3CIV2"/>
<reference evidence="3 4" key="1">
    <citation type="submission" date="2014-04" db="EMBL/GenBank/DDBJ databases">
        <authorList>
            <consortium name="DOE Joint Genome Institute"/>
            <person name="Kuo A."/>
            <person name="Gay G."/>
            <person name="Dore J."/>
            <person name="Kohler A."/>
            <person name="Nagy L.G."/>
            <person name="Floudas D."/>
            <person name="Copeland A."/>
            <person name="Barry K.W."/>
            <person name="Cichocki N."/>
            <person name="Veneault-Fourrey C."/>
            <person name="LaButti K."/>
            <person name="Lindquist E.A."/>
            <person name="Lipzen A."/>
            <person name="Lundell T."/>
            <person name="Morin E."/>
            <person name="Murat C."/>
            <person name="Sun H."/>
            <person name="Tunlid A."/>
            <person name="Henrissat B."/>
            <person name="Grigoriev I.V."/>
            <person name="Hibbett D.S."/>
            <person name="Martin F."/>
            <person name="Nordberg H.P."/>
            <person name="Cantor M.N."/>
            <person name="Hua S.X."/>
        </authorList>
    </citation>
    <scope>NUCLEOTIDE SEQUENCE [LARGE SCALE GENOMIC DNA]</scope>
    <source>
        <strain evidence="4">h7</strain>
    </source>
</reference>
<dbReference type="OrthoDB" id="3052647at2759"/>
<reference evidence="4" key="2">
    <citation type="submission" date="2015-01" db="EMBL/GenBank/DDBJ databases">
        <title>Evolutionary Origins and Diversification of the Mycorrhizal Mutualists.</title>
        <authorList>
            <consortium name="DOE Joint Genome Institute"/>
            <consortium name="Mycorrhizal Genomics Consortium"/>
            <person name="Kohler A."/>
            <person name="Kuo A."/>
            <person name="Nagy L.G."/>
            <person name="Floudas D."/>
            <person name="Copeland A."/>
            <person name="Barry K.W."/>
            <person name="Cichocki N."/>
            <person name="Veneault-Fourrey C."/>
            <person name="LaButti K."/>
            <person name="Lindquist E.A."/>
            <person name="Lipzen A."/>
            <person name="Lundell T."/>
            <person name="Morin E."/>
            <person name="Murat C."/>
            <person name="Riley R."/>
            <person name="Ohm R."/>
            <person name="Sun H."/>
            <person name="Tunlid A."/>
            <person name="Henrissat B."/>
            <person name="Grigoriev I.V."/>
            <person name="Hibbett D.S."/>
            <person name="Martin F."/>
        </authorList>
    </citation>
    <scope>NUCLEOTIDE SEQUENCE [LARGE SCALE GENOMIC DNA]</scope>
    <source>
        <strain evidence="4">h7</strain>
    </source>
</reference>
<gene>
    <name evidence="3" type="ORF">M413DRAFT_81972</name>
</gene>
<proteinExistence type="predicted"/>
<name>A0A0C3CIV2_HEBCY</name>
<keyword evidence="2" id="KW-0472">Membrane</keyword>
<organism evidence="3 4">
    <name type="scientific">Hebeloma cylindrosporum</name>
    <dbReference type="NCBI Taxonomy" id="76867"/>
    <lineage>
        <taxon>Eukaryota</taxon>
        <taxon>Fungi</taxon>
        <taxon>Dikarya</taxon>
        <taxon>Basidiomycota</taxon>
        <taxon>Agaricomycotina</taxon>
        <taxon>Agaricomycetes</taxon>
        <taxon>Agaricomycetidae</taxon>
        <taxon>Agaricales</taxon>
        <taxon>Agaricineae</taxon>
        <taxon>Hymenogastraceae</taxon>
        <taxon>Hebeloma</taxon>
    </lineage>
</organism>
<feature type="region of interest" description="Disordered" evidence="1">
    <location>
        <begin position="338"/>
        <end position="523"/>
    </location>
</feature>
<dbReference type="AlphaFoldDB" id="A0A0C3CIV2"/>
<feature type="compositionally biased region" description="Low complexity" evidence="1">
    <location>
        <begin position="463"/>
        <end position="476"/>
    </location>
</feature>
<dbReference type="HOGENOM" id="CLU_036313_2_0_1"/>
<dbReference type="Proteomes" id="UP000053424">
    <property type="component" value="Unassembled WGS sequence"/>
</dbReference>
<protein>
    <recommendedName>
        <fullName evidence="5">Transmembrane protein</fullName>
    </recommendedName>
</protein>
<sequence>MTTPRWVVVDDVDSAINYTGPWFQDQGTQDSVGNFGPAYRSTLHGTKNNASLSFAFTGTSVRVYGTNNIRNDSGVLDPTWDCFVDNISIGPSTPFQYPENNWLFCSQNNLVDGPHILTVNATVTKAQTFWFDNVQYVPSASVSLADAAVMVDSLDPQLQYGEGWQALGSTANLTTQTSSIFTFDFTGTSRDLFFSVRFFDGHILGISLSWYGFIPREYPLTATTSTYSVDGGDPVNFLLKGLPPNTATTYNQRFFETTKLAAGQHKLVVTYLGDSKTTPLTLDYLIVQNGTAASGGGNTSHKSNNIGAIVGGVVGGVVLIALAIFAFLYIRRRDKRLSEEQPAEPKTIEPFHYLPVSTSTVPPPSHNHSSSVVTYPQVQSGDAFGLPGHSLHGSMPSFGHTDIQSIIPSGSSSSGGTRPNPLQPMRNHGHNRFPSSSDLSTPVSSNAAQYVPYNPAGDKAQREAAATAAVVQSRQRNAQQPLASPPLSDDSGSRVILHEDSGIRLPQTSEPQVVEVPPVYTPG</sequence>
<feature type="transmembrane region" description="Helical" evidence="2">
    <location>
        <begin position="306"/>
        <end position="330"/>
    </location>
</feature>
<dbReference type="EMBL" id="KN831768">
    <property type="protein sequence ID" value="KIM48595.1"/>
    <property type="molecule type" value="Genomic_DNA"/>
</dbReference>
<feature type="compositionally biased region" description="Low complexity" evidence="1">
    <location>
        <begin position="435"/>
        <end position="445"/>
    </location>
</feature>
<evidence type="ECO:0000256" key="1">
    <source>
        <dbReference type="SAM" id="MobiDB-lite"/>
    </source>
</evidence>